<name>A0A9J6D4M3_RHIMP</name>
<dbReference type="AlphaFoldDB" id="A0A9J6D4M3"/>
<protein>
    <submittedName>
        <fullName evidence="1">Uncharacterized protein</fullName>
    </submittedName>
</protein>
<dbReference type="EMBL" id="JABSTU010000011">
    <property type="protein sequence ID" value="KAH8009017.1"/>
    <property type="molecule type" value="Genomic_DNA"/>
</dbReference>
<accession>A0A9J6D4M3</accession>
<evidence type="ECO:0000313" key="1">
    <source>
        <dbReference type="EMBL" id="KAH8009017.1"/>
    </source>
</evidence>
<dbReference type="VEuPathDB" id="VectorBase:LOC119178805"/>
<keyword evidence="2" id="KW-1185">Reference proteome</keyword>
<sequence>MSGYTTTIDENYLRELFLQRLPGNVQMVLATVFTMDLYGLASLADKVLEVAILSVCNVTSSFNNASAAPQTPSDPASPIDALYDCLEQLQKGLCRLKPELYRCILTWRDERCLLVGWADRVKVCCIRHRDPSQSTLAEDKGQPKQDSSPRNSADIYVEIGTAAVIFACFSQKNRHVGQHVTFSRHHADTARKSLASVAQNL</sequence>
<reference evidence="1" key="1">
    <citation type="journal article" date="2020" name="Cell">
        <title>Large-Scale Comparative Analyses of Tick Genomes Elucidate Their Genetic Diversity and Vector Capacities.</title>
        <authorList>
            <consortium name="Tick Genome and Microbiome Consortium (TIGMIC)"/>
            <person name="Jia N."/>
            <person name="Wang J."/>
            <person name="Shi W."/>
            <person name="Du L."/>
            <person name="Sun Y."/>
            <person name="Zhan W."/>
            <person name="Jiang J.F."/>
            <person name="Wang Q."/>
            <person name="Zhang B."/>
            <person name="Ji P."/>
            <person name="Bell-Sakyi L."/>
            <person name="Cui X.M."/>
            <person name="Yuan T.T."/>
            <person name="Jiang B.G."/>
            <person name="Yang W.F."/>
            <person name="Lam T.T."/>
            <person name="Chang Q.C."/>
            <person name="Ding S.J."/>
            <person name="Wang X.J."/>
            <person name="Zhu J.G."/>
            <person name="Ruan X.D."/>
            <person name="Zhao L."/>
            <person name="Wei J.T."/>
            <person name="Ye R.Z."/>
            <person name="Que T.C."/>
            <person name="Du C.H."/>
            <person name="Zhou Y.H."/>
            <person name="Cheng J.X."/>
            <person name="Dai P.F."/>
            <person name="Guo W.B."/>
            <person name="Han X.H."/>
            <person name="Huang E.J."/>
            <person name="Li L.F."/>
            <person name="Wei W."/>
            <person name="Gao Y.C."/>
            <person name="Liu J.Z."/>
            <person name="Shao H.Z."/>
            <person name="Wang X."/>
            <person name="Wang C.C."/>
            <person name="Yang T.C."/>
            <person name="Huo Q.B."/>
            <person name="Li W."/>
            <person name="Chen H.Y."/>
            <person name="Chen S.E."/>
            <person name="Zhou L.G."/>
            <person name="Ni X.B."/>
            <person name="Tian J.H."/>
            <person name="Sheng Y."/>
            <person name="Liu T."/>
            <person name="Pan Y.S."/>
            <person name="Xia L.Y."/>
            <person name="Li J."/>
            <person name="Zhao F."/>
            <person name="Cao W.C."/>
        </authorList>
    </citation>
    <scope>NUCLEOTIDE SEQUENCE</scope>
    <source>
        <strain evidence="1">Rmic-2018</strain>
    </source>
</reference>
<proteinExistence type="predicted"/>
<evidence type="ECO:0000313" key="2">
    <source>
        <dbReference type="Proteomes" id="UP000821866"/>
    </source>
</evidence>
<dbReference type="Proteomes" id="UP000821866">
    <property type="component" value="Chromosome 9"/>
</dbReference>
<gene>
    <name evidence="1" type="ORF">HPB51_008947</name>
</gene>
<dbReference type="PANTHER" id="PTHR33327:SF3">
    <property type="entry name" value="RNA-DIRECTED DNA POLYMERASE"/>
    <property type="match status" value="1"/>
</dbReference>
<comment type="caution">
    <text evidence="1">The sequence shown here is derived from an EMBL/GenBank/DDBJ whole genome shotgun (WGS) entry which is preliminary data.</text>
</comment>
<organism evidence="1 2">
    <name type="scientific">Rhipicephalus microplus</name>
    <name type="common">Cattle tick</name>
    <name type="synonym">Boophilus microplus</name>
    <dbReference type="NCBI Taxonomy" id="6941"/>
    <lineage>
        <taxon>Eukaryota</taxon>
        <taxon>Metazoa</taxon>
        <taxon>Ecdysozoa</taxon>
        <taxon>Arthropoda</taxon>
        <taxon>Chelicerata</taxon>
        <taxon>Arachnida</taxon>
        <taxon>Acari</taxon>
        <taxon>Parasitiformes</taxon>
        <taxon>Ixodida</taxon>
        <taxon>Ixodoidea</taxon>
        <taxon>Ixodidae</taxon>
        <taxon>Rhipicephalinae</taxon>
        <taxon>Rhipicephalus</taxon>
        <taxon>Boophilus</taxon>
    </lineage>
</organism>
<dbReference type="PANTHER" id="PTHR33327">
    <property type="entry name" value="ENDONUCLEASE"/>
    <property type="match status" value="1"/>
</dbReference>
<reference evidence="1" key="2">
    <citation type="submission" date="2021-09" db="EMBL/GenBank/DDBJ databases">
        <authorList>
            <person name="Jia N."/>
            <person name="Wang J."/>
            <person name="Shi W."/>
            <person name="Du L."/>
            <person name="Sun Y."/>
            <person name="Zhan W."/>
            <person name="Jiang J."/>
            <person name="Wang Q."/>
            <person name="Zhang B."/>
            <person name="Ji P."/>
            <person name="Sakyi L.B."/>
            <person name="Cui X."/>
            <person name="Yuan T."/>
            <person name="Jiang B."/>
            <person name="Yang W."/>
            <person name="Lam T.T.-Y."/>
            <person name="Chang Q."/>
            <person name="Ding S."/>
            <person name="Wang X."/>
            <person name="Zhu J."/>
            <person name="Ruan X."/>
            <person name="Zhao L."/>
            <person name="Wei J."/>
            <person name="Que T."/>
            <person name="Du C."/>
            <person name="Cheng J."/>
            <person name="Dai P."/>
            <person name="Han X."/>
            <person name="Huang E."/>
            <person name="Gao Y."/>
            <person name="Liu J."/>
            <person name="Shao H."/>
            <person name="Ye R."/>
            <person name="Li L."/>
            <person name="Wei W."/>
            <person name="Wang X."/>
            <person name="Wang C."/>
            <person name="Huo Q."/>
            <person name="Li W."/>
            <person name="Guo W."/>
            <person name="Chen H."/>
            <person name="Chen S."/>
            <person name="Zhou L."/>
            <person name="Zhou L."/>
            <person name="Ni X."/>
            <person name="Tian J."/>
            <person name="Zhou Y."/>
            <person name="Sheng Y."/>
            <person name="Liu T."/>
            <person name="Pan Y."/>
            <person name="Xia L."/>
            <person name="Li J."/>
            <person name="Zhao F."/>
            <person name="Cao W."/>
        </authorList>
    </citation>
    <scope>NUCLEOTIDE SEQUENCE</scope>
    <source>
        <strain evidence="1">Rmic-2018</strain>
        <tissue evidence="1">Larvae</tissue>
    </source>
</reference>